<dbReference type="GO" id="GO:0004252">
    <property type="term" value="F:serine-type endopeptidase activity"/>
    <property type="evidence" value="ECO:0007669"/>
    <property type="project" value="InterPro"/>
</dbReference>
<comment type="caution">
    <text evidence="7">The sequence shown here is derived from an EMBL/GenBank/DDBJ whole genome shotgun (WGS) entry which is preliminary data.</text>
</comment>
<dbReference type="InterPro" id="IPR000209">
    <property type="entry name" value="Peptidase_S8/S53_dom"/>
</dbReference>
<proteinExistence type="inferred from homology"/>
<evidence type="ECO:0000256" key="2">
    <source>
        <dbReference type="ARBA" id="ARBA00022670"/>
    </source>
</evidence>
<dbReference type="AlphaFoldDB" id="A0A8K0R044"/>
<dbReference type="EMBL" id="JAGMVJ010000016">
    <property type="protein sequence ID" value="KAH7079793.1"/>
    <property type="molecule type" value="Genomic_DNA"/>
</dbReference>
<keyword evidence="4" id="KW-0720">Serine protease</keyword>
<evidence type="ECO:0000259" key="6">
    <source>
        <dbReference type="Pfam" id="PF00082"/>
    </source>
</evidence>
<dbReference type="InterPro" id="IPR051048">
    <property type="entry name" value="Peptidase_S8/S53_subtilisin"/>
</dbReference>
<reference evidence="7" key="1">
    <citation type="journal article" date="2021" name="Nat. Commun.">
        <title>Genetic determinants of endophytism in the Arabidopsis root mycobiome.</title>
        <authorList>
            <person name="Mesny F."/>
            <person name="Miyauchi S."/>
            <person name="Thiergart T."/>
            <person name="Pickel B."/>
            <person name="Atanasova L."/>
            <person name="Karlsson M."/>
            <person name="Huettel B."/>
            <person name="Barry K.W."/>
            <person name="Haridas S."/>
            <person name="Chen C."/>
            <person name="Bauer D."/>
            <person name="Andreopoulos W."/>
            <person name="Pangilinan J."/>
            <person name="LaButti K."/>
            <person name="Riley R."/>
            <person name="Lipzen A."/>
            <person name="Clum A."/>
            <person name="Drula E."/>
            <person name="Henrissat B."/>
            <person name="Kohler A."/>
            <person name="Grigoriev I.V."/>
            <person name="Martin F.M."/>
            <person name="Hacquard S."/>
        </authorList>
    </citation>
    <scope>NUCLEOTIDE SEQUENCE</scope>
    <source>
        <strain evidence="7">MPI-SDFR-AT-0120</strain>
    </source>
</reference>
<protein>
    <submittedName>
        <fullName evidence="7">Peptidase S8/S53 domain-containing protein</fullName>
    </submittedName>
</protein>
<organism evidence="7 8">
    <name type="scientific">Paraphoma chrysanthemicola</name>
    <dbReference type="NCBI Taxonomy" id="798071"/>
    <lineage>
        <taxon>Eukaryota</taxon>
        <taxon>Fungi</taxon>
        <taxon>Dikarya</taxon>
        <taxon>Ascomycota</taxon>
        <taxon>Pezizomycotina</taxon>
        <taxon>Dothideomycetes</taxon>
        <taxon>Pleosporomycetidae</taxon>
        <taxon>Pleosporales</taxon>
        <taxon>Pleosporineae</taxon>
        <taxon>Phaeosphaeriaceae</taxon>
        <taxon>Paraphoma</taxon>
    </lineage>
</organism>
<dbReference type="PANTHER" id="PTHR43399">
    <property type="entry name" value="SUBTILISIN-RELATED"/>
    <property type="match status" value="1"/>
</dbReference>
<name>A0A8K0R044_9PLEO</name>
<comment type="caution">
    <text evidence="5">Lacks conserved residue(s) required for the propagation of feature annotation.</text>
</comment>
<dbReference type="Gene3D" id="3.40.50.200">
    <property type="entry name" value="Peptidase S8/S53 domain"/>
    <property type="match status" value="1"/>
</dbReference>
<sequence>MTVAAAIQDAVSAGVDIINLSFGWDQEVGDGHVQLRAALQTCNEHDVLVFAATSNDGLGSASGMAYPARDDRVIAIDAASAAGMWLPFNPSRDNEYKTHRFTALGESITTDFPPHLESKEGWKLMDGTSAATPVAAGIAALVLEFARQPPLGYAPKVGELLKRPEAMREVLAGVVAKRLSKNGEYRHLVPTELFKTDWERDDAGKWYSSKGHRHRAVESIAAIMGKKYGHAIVDPMHDRIQMEWRRAPWLHWRAR</sequence>
<evidence type="ECO:0000313" key="7">
    <source>
        <dbReference type="EMBL" id="KAH7079793.1"/>
    </source>
</evidence>
<dbReference type="PROSITE" id="PS51892">
    <property type="entry name" value="SUBTILASE"/>
    <property type="match status" value="1"/>
</dbReference>
<dbReference type="InterPro" id="IPR023828">
    <property type="entry name" value="Peptidase_S8_Ser-AS"/>
</dbReference>
<dbReference type="PANTHER" id="PTHR43399:SF4">
    <property type="entry name" value="CELL WALL-ASSOCIATED PROTEASE"/>
    <property type="match status" value="1"/>
</dbReference>
<gene>
    <name evidence="7" type="ORF">FB567DRAFT_595774</name>
</gene>
<keyword evidence="3" id="KW-0378">Hydrolase</keyword>
<keyword evidence="8" id="KW-1185">Reference proteome</keyword>
<dbReference type="SUPFAM" id="SSF52743">
    <property type="entry name" value="Subtilisin-like"/>
    <property type="match status" value="1"/>
</dbReference>
<evidence type="ECO:0000313" key="8">
    <source>
        <dbReference type="Proteomes" id="UP000813461"/>
    </source>
</evidence>
<dbReference type="PROSITE" id="PS00138">
    <property type="entry name" value="SUBTILASE_SER"/>
    <property type="match status" value="1"/>
</dbReference>
<accession>A0A8K0R044</accession>
<dbReference type="Pfam" id="PF00082">
    <property type="entry name" value="Peptidase_S8"/>
    <property type="match status" value="1"/>
</dbReference>
<evidence type="ECO:0000256" key="5">
    <source>
        <dbReference type="PROSITE-ProRule" id="PRU01240"/>
    </source>
</evidence>
<feature type="domain" description="Peptidase S8/S53" evidence="6">
    <location>
        <begin position="2"/>
        <end position="146"/>
    </location>
</feature>
<evidence type="ECO:0000256" key="4">
    <source>
        <dbReference type="ARBA" id="ARBA00022825"/>
    </source>
</evidence>
<dbReference type="Proteomes" id="UP000813461">
    <property type="component" value="Unassembled WGS sequence"/>
</dbReference>
<dbReference type="CDD" id="cd00306">
    <property type="entry name" value="Peptidases_S8_S53"/>
    <property type="match status" value="1"/>
</dbReference>
<keyword evidence="2" id="KW-0645">Protease</keyword>
<dbReference type="InterPro" id="IPR036852">
    <property type="entry name" value="Peptidase_S8/S53_dom_sf"/>
</dbReference>
<dbReference type="OrthoDB" id="206201at2759"/>
<comment type="similarity">
    <text evidence="1 5">Belongs to the peptidase S8 family.</text>
</comment>
<evidence type="ECO:0000256" key="1">
    <source>
        <dbReference type="ARBA" id="ARBA00011073"/>
    </source>
</evidence>
<dbReference type="GO" id="GO:0006508">
    <property type="term" value="P:proteolysis"/>
    <property type="evidence" value="ECO:0007669"/>
    <property type="project" value="UniProtKB-KW"/>
</dbReference>
<evidence type="ECO:0000256" key="3">
    <source>
        <dbReference type="ARBA" id="ARBA00022801"/>
    </source>
</evidence>